<dbReference type="InterPro" id="IPR000182">
    <property type="entry name" value="GNAT_dom"/>
</dbReference>
<dbReference type="EMBL" id="BMHE01000011">
    <property type="protein sequence ID" value="GFZ80087.1"/>
    <property type="molecule type" value="Genomic_DNA"/>
</dbReference>
<proteinExistence type="predicted"/>
<evidence type="ECO:0000313" key="2">
    <source>
        <dbReference type="EMBL" id="GFZ80087.1"/>
    </source>
</evidence>
<comment type="caution">
    <text evidence="2">The sequence shown here is derived from an EMBL/GenBank/DDBJ whole genome shotgun (WGS) entry which is preliminary data.</text>
</comment>
<dbReference type="Proteomes" id="UP000615455">
    <property type="component" value="Unassembled WGS sequence"/>
</dbReference>
<accession>A0ABQ1ENM0</accession>
<name>A0ABQ1ENM0_9BACL</name>
<dbReference type="SUPFAM" id="SSF55729">
    <property type="entry name" value="Acyl-CoA N-acyltransferases (Nat)"/>
    <property type="match status" value="1"/>
</dbReference>
<evidence type="ECO:0000313" key="3">
    <source>
        <dbReference type="Proteomes" id="UP000615455"/>
    </source>
</evidence>
<dbReference type="InterPro" id="IPR016181">
    <property type="entry name" value="Acyl_CoA_acyltransferase"/>
</dbReference>
<protein>
    <recommendedName>
        <fullName evidence="1">N-acetyltransferase domain-containing protein</fullName>
    </recommendedName>
</protein>
<organism evidence="2 3">
    <name type="scientific">Paenibacillus marchantiophytorum</name>
    <dbReference type="NCBI Taxonomy" id="1619310"/>
    <lineage>
        <taxon>Bacteria</taxon>
        <taxon>Bacillati</taxon>
        <taxon>Bacillota</taxon>
        <taxon>Bacilli</taxon>
        <taxon>Bacillales</taxon>
        <taxon>Paenibacillaceae</taxon>
        <taxon>Paenibacillus</taxon>
    </lineage>
</organism>
<dbReference type="Pfam" id="PF13527">
    <property type="entry name" value="Acetyltransf_9"/>
    <property type="match status" value="1"/>
</dbReference>
<reference evidence="3" key="1">
    <citation type="journal article" date="2019" name="Int. J. Syst. Evol. Microbiol.">
        <title>The Global Catalogue of Microorganisms (GCM) 10K type strain sequencing project: providing services to taxonomists for standard genome sequencing and annotation.</title>
        <authorList>
            <consortium name="The Broad Institute Genomics Platform"/>
            <consortium name="The Broad Institute Genome Sequencing Center for Infectious Disease"/>
            <person name="Wu L."/>
            <person name="Ma J."/>
        </authorList>
    </citation>
    <scope>NUCLEOTIDE SEQUENCE [LARGE SCALE GENOMIC DNA]</scope>
    <source>
        <strain evidence="3">CGMCC 1.15043</strain>
    </source>
</reference>
<dbReference type="CDD" id="cd04301">
    <property type="entry name" value="NAT_SF"/>
    <property type="match status" value="1"/>
</dbReference>
<sequence>MIEIRTMSEREMAQAVQLADETFRDAKQASMLRAFPSAFDGRLGQSFGAFEGERLVAFMGLVPSIIRIGAANLNVVSLGSVCTTPSYRGKKIASAMLGEVLAHADRIGASMMLVSGDGPLYMRSGCHYYGRVTRFIISAKDEKLPSLAASSNFTVGRIGSEDLFRLHGVARTRPVRYEQGVSELAALIASEAIASCYHMQHAVFAAFESDEIAAYVVIAVPSEGDDVKEEAPFVVEWGGSAEAVASVCGHVLRERHLDVLEVPVLWHETRLLKVLADFPHKKMRNHGTAQIIDPERLFSELLPYLAEKAPMAASRLSFRRSGASGGTILLVDGVEAFALREEELVAVLFDPEADIPVPEPLKGLLGQLFPVPFPHAGGLNFV</sequence>
<dbReference type="RefSeq" id="WP_189012321.1">
    <property type="nucleotide sequence ID" value="NZ_BMHE01000011.1"/>
</dbReference>
<evidence type="ECO:0000259" key="1">
    <source>
        <dbReference type="PROSITE" id="PS51186"/>
    </source>
</evidence>
<gene>
    <name evidence="2" type="ORF">GCM10008018_27050</name>
</gene>
<dbReference type="PROSITE" id="PS51186">
    <property type="entry name" value="GNAT"/>
    <property type="match status" value="1"/>
</dbReference>
<dbReference type="Gene3D" id="3.40.630.30">
    <property type="match status" value="1"/>
</dbReference>
<keyword evidence="3" id="KW-1185">Reference proteome</keyword>
<feature type="domain" description="N-acetyltransferase" evidence="1">
    <location>
        <begin position="2"/>
        <end position="147"/>
    </location>
</feature>